<evidence type="ECO:0000313" key="2">
    <source>
        <dbReference type="EMBL" id="CPR17566.1"/>
    </source>
</evidence>
<accession>A0A0G4JWE1</accession>
<evidence type="ECO:0000256" key="1">
    <source>
        <dbReference type="SAM" id="Phobius"/>
    </source>
</evidence>
<evidence type="ECO:0000313" key="3">
    <source>
        <dbReference type="Proteomes" id="UP000044377"/>
    </source>
</evidence>
<sequence>MPWLWRVGIGALPFIRLFLLIRLQHNYNSTHNSGRLPGFF</sequence>
<dbReference type="Proteomes" id="UP000044377">
    <property type="component" value="Unassembled WGS sequence"/>
</dbReference>
<proteinExistence type="predicted"/>
<gene>
    <name evidence="2" type="ORF">BN1221_02713</name>
</gene>
<dbReference type="EMBL" id="CGIG01000001">
    <property type="protein sequence ID" value="CPR17566.1"/>
    <property type="molecule type" value="Genomic_DNA"/>
</dbReference>
<feature type="transmembrane region" description="Helical" evidence="1">
    <location>
        <begin position="6"/>
        <end position="23"/>
    </location>
</feature>
<keyword evidence="1" id="KW-0812">Transmembrane</keyword>
<keyword evidence="1" id="KW-0472">Membrane</keyword>
<protein>
    <submittedName>
        <fullName evidence="2">Uncharacterized protein</fullName>
    </submittedName>
</protein>
<dbReference type="AlphaFoldDB" id="A0A0G4JWE1"/>
<reference evidence="3" key="1">
    <citation type="submission" date="2015-01" db="EMBL/GenBank/DDBJ databases">
        <authorList>
            <person name="Paterson Steve"/>
        </authorList>
    </citation>
    <scope>NUCLEOTIDE SEQUENCE [LARGE SCALE GENOMIC DNA]</scope>
    <source>
        <strain evidence="3">OBR1</strain>
    </source>
</reference>
<keyword evidence="3" id="KW-1185">Reference proteome</keyword>
<organism evidence="2 3">
    <name type="scientific">Brenneria goodwinii</name>
    <dbReference type="NCBI Taxonomy" id="1109412"/>
    <lineage>
        <taxon>Bacteria</taxon>
        <taxon>Pseudomonadati</taxon>
        <taxon>Pseudomonadota</taxon>
        <taxon>Gammaproteobacteria</taxon>
        <taxon>Enterobacterales</taxon>
        <taxon>Pectobacteriaceae</taxon>
        <taxon>Brenneria</taxon>
    </lineage>
</organism>
<name>A0A0G4JWE1_9GAMM</name>
<keyword evidence="1" id="KW-1133">Transmembrane helix</keyword>